<name>A0A916ZK01_9BACL</name>
<comment type="caution">
    <text evidence="2">The sequence shown here is derived from an EMBL/GenBank/DDBJ whole genome shotgun (WGS) entry which is preliminary data.</text>
</comment>
<evidence type="ECO:0000259" key="1">
    <source>
        <dbReference type="PROSITE" id="PS50035"/>
    </source>
</evidence>
<evidence type="ECO:0000313" key="2">
    <source>
        <dbReference type="EMBL" id="GGE00074.1"/>
    </source>
</evidence>
<reference evidence="2" key="2">
    <citation type="submission" date="2020-09" db="EMBL/GenBank/DDBJ databases">
        <authorList>
            <person name="Sun Q."/>
            <person name="Zhou Y."/>
        </authorList>
    </citation>
    <scope>NUCLEOTIDE SEQUENCE</scope>
    <source>
        <strain evidence="2">CGMCC 1.15178</strain>
    </source>
</reference>
<dbReference type="AlphaFoldDB" id="A0A916ZK01"/>
<accession>A0A916ZK01</accession>
<keyword evidence="3" id="KW-1185">Reference proteome</keyword>
<reference evidence="2" key="1">
    <citation type="journal article" date="2014" name="Int. J. Syst. Evol. Microbiol.">
        <title>Complete genome sequence of Corynebacterium casei LMG S-19264T (=DSM 44701T), isolated from a smear-ripened cheese.</title>
        <authorList>
            <consortium name="US DOE Joint Genome Institute (JGI-PGF)"/>
            <person name="Walter F."/>
            <person name="Albersmeier A."/>
            <person name="Kalinowski J."/>
            <person name="Ruckert C."/>
        </authorList>
    </citation>
    <scope>NUCLEOTIDE SEQUENCE</scope>
    <source>
        <strain evidence="2">CGMCC 1.15178</strain>
    </source>
</reference>
<dbReference type="GO" id="GO:0006793">
    <property type="term" value="P:phosphorus metabolic process"/>
    <property type="evidence" value="ECO:0007669"/>
    <property type="project" value="UniProtKB-ARBA"/>
</dbReference>
<dbReference type="GO" id="GO:0003824">
    <property type="term" value="F:catalytic activity"/>
    <property type="evidence" value="ECO:0007669"/>
    <property type="project" value="InterPro"/>
</dbReference>
<evidence type="ECO:0000313" key="3">
    <source>
        <dbReference type="Proteomes" id="UP000612456"/>
    </source>
</evidence>
<dbReference type="EMBL" id="BMHP01000013">
    <property type="protein sequence ID" value="GGE00074.1"/>
    <property type="molecule type" value="Genomic_DNA"/>
</dbReference>
<dbReference type="Pfam" id="PF13091">
    <property type="entry name" value="PLDc_2"/>
    <property type="match status" value="1"/>
</dbReference>
<dbReference type="InterPro" id="IPR025202">
    <property type="entry name" value="PLD-like_dom"/>
</dbReference>
<protein>
    <recommendedName>
        <fullName evidence="1">PLD phosphodiesterase domain-containing protein</fullName>
    </recommendedName>
</protein>
<dbReference type="SUPFAM" id="SSF56024">
    <property type="entry name" value="Phospholipase D/nuclease"/>
    <property type="match status" value="1"/>
</dbReference>
<gene>
    <name evidence="2" type="ORF">GCM10010911_68790</name>
</gene>
<dbReference type="Gene3D" id="3.30.870.10">
    <property type="entry name" value="Endonuclease Chain A"/>
    <property type="match status" value="1"/>
</dbReference>
<dbReference type="InterPro" id="IPR001736">
    <property type="entry name" value="PLipase_D/transphosphatidylase"/>
</dbReference>
<dbReference type="PROSITE" id="PS50035">
    <property type="entry name" value="PLD"/>
    <property type="match status" value="1"/>
</dbReference>
<feature type="domain" description="PLD phosphodiesterase" evidence="1">
    <location>
        <begin position="92"/>
        <end position="123"/>
    </location>
</feature>
<dbReference type="Proteomes" id="UP000612456">
    <property type="component" value="Unassembled WGS sequence"/>
</dbReference>
<organism evidence="2 3">
    <name type="scientific">Paenibacillus nasutitermitis</name>
    <dbReference type="NCBI Taxonomy" id="1652958"/>
    <lineage>
        <taxon>Bacteria</taxon>
        <taxon>Bacillati</taxon>
        <taxon>Bacillota</taxon>
        <taxon>Bacilli</taxon>
        <taxon>Bacillales</taxon>
        <taxon>Paenibacillaceae</taxon>
        <taxon>Paenibacillus</taxon>
    </lineage>
</organism>
<proteinExistence type="predicted"/>
<sequence length="189" mass="21749">MMSTKINVKLITGNLADELITGMQNASGIYIMTSFVMQSGVRLLAPHLKRALDKGAEVMMLTGDYLYITQPEGLRALKEIDDRLEARLWRSSGTSFHPKAYLFDYENDEGLLIVGSSNFSLSAMRMGMEWNLAMNAQVEPYTFQLAIEKFMRNFYHESTLSLNESTISLYEEEYKHYHRKNPELIRQIT</sequence>